<evidence type="ECO:0000256" key="4">
    <source>
        <dbReference type="ARBA" id="ARBA00023088"/>
    </source>
</evidence>
<keyword evidence="6" id="KW-0812">Transmembrane</keyword>
<comment type="caution">
    <text evidence="8">The sequence shown here is derived from an EMBL/GenBank/DDBJ whole genome shotgun (WGS) entry which is preliminary data.</text>
</comment>
<dbReference type="Pfam" id="PF00746">
    <property type="entry name" value="Gram_pos_anchor"/>
    <property type="match status" value="1"/>
</dbReference>
<dbReference type="Proteomes" id="UP001173174">
    <property type="component" value="Unassembled WGS sequence"/>
</dbReference>
<keyword evidence="1" id="KW-0134">Cell wall</keyword>
<evidence type="ECO:0000256" key="3">
    <source>
        <dbReference type="ARBA" id="ARBA00022729"/>
    </source>
</evidence>
<evidence type="ECO:0000313" key="9">
    <source>
        <dbReference type="Proteomes" id="UP001173174"/>
    </source>
</evidence>
<proteinExistence type="predicted"/>
<dbReference type="PROSITE" id="PS50847">
    <property type="entry name" value="GRAM_POS_ANCHORING"/>
    <property type="match status" value="1"/>
</dbReference>
<dbReference type="InterPro" id="IPR054725">
    <property type="entry name" value="Epr_GA-like"/>
</dbReference>
<feature type="domain" description="Gram-positive cocci surface proteins LPxTG" evidence="7">
    <location>
        <begin position="66"/>
        <end position="102"/>
    </location>
</feature>
<dbReference type="InterPro" id="IPR019931">
    <property type="entry name" value="LPXTG_anchor"/>
</dbReference>
<sequence>EKAAADAVKAAEDAGKAGADKKAEVETDGLVTPEEKAAVDGLLEIKQSSFMPFENLFSTTNDYSQFPKTGEKSDSILTIYGGLLFLSSIGLLGIKKRKNNTN</sequence>
<gene>
    <name evidence="8" type="ORF">P0E79_13870</name>
</gene>
<protein>
    <submittedName>
        <fullName evidence="8">LPXTG cell wall anchor domain-containing protein</fullName>
    </submittedName>
</protein>
<dbReference type="AlphaFoldDB" id="A0AAW7KFM3"/>
<keyword evidence="6" id="KW-0472">Membrane</keyword>
<keyword evidence="3" id="KW-0732">Signal</keyword>
<name>A0AAW7KFM3_ENTFL</name>
<keyword evidence="2" id="KW-0964">Secreted</keyword>
<reference evidence="8" key="1">
    <citation type="journal article" date="2023" name="Pathogens">
        <title>Prevalence of Enterococcus spp. and the Whole-Genome Characteristics of Enterococcus faecium and Enterococcus faecalis Strains Isolated from Free-Living Birds in Poland.</title>
        <authorList>
            <person name="Kwit R."/>
            <person name="Zajac M."/>
            <person name="Smialowska-Weglinska A."/>
            <person name="Skarzynska M."/>
            <person name="Bomba A."/>
            <person name="Lalak A."/>
            <person name="Skrzypiec E."/>
            <person name="Wojdat D."/>
            <person name="Koza W."/>
            <person name="Mikos-Wojewoda E."/>
            <person name="Pasim P."/>
            <person name="Skora M."/>
            <person name="Polak M."/>
            <person name="Wiacek J."/>
            <person name="Wasyl D."/>
        </authorList>
    </citation>
    <scope>NUCLEOTIDE SEQUENCE</scope>
    <source>
        <strain evidence="8">691B_2</strain>
    </source>
</reference>
<evidence type="ECO:0000256" key="6">
    <source>
        <dbReference type="SAM" id="Phobius"/>
    </source>
</evidence>
<dbReference type="RefSeq" id="WP_126259872.1">
    <property type="nucleotide sequence ID" value="NZ_JAAIGI010000023.1"/>
</dbReference>
<evidence type="ECO:0000313" key="8">
    <source>
        <dbReference type="EMBL" id="MDN3193574.1"/>
    </source>
</evidence>
<reference evidence="8" key="2">
    <citation type="submission" date="2023-03" db="EMBL/GenBank/DDBJ databases">
        <authorList>
            <person name="Zajac M."/>
            <person name="Kwit R."/>
            <person name="Wasyl D."/>
        </authorList>
    </citation>
    <scope>NUCLEOTIDE SEQUENCE</scope>
    <source>
        <strain evidence="8">691B_2</strain>
    </source>
</reference>
<accession>A0AAW7KFM3</accession>
<keyword evidence="4" id="KW-0572">Peptidoglycan-anchor</keyword>
<evidence type="ECO:0000259" key="7">
    <source>
        <dbReference type="PROSITE" id="PS50847"/>
    </source>
</evidence>
<feature type="non-terminal residue" evidence="8">
    <location>
        <position position="1"/>
    </location>
</feature>
<evidence type="ECO:0000256" key="1">
    <source>
        <dbReference type="ARBA" id="ARBA00022512"/>
    </source>
</evidence>
<dbReference type="NCBIfam" id="TIGR01167">
    <property type="entry name" value="LPXTG_anchor"/>
    <property type="match status" value="1"/>
</dbReference>
<dbReference type="EMBL" id="JAREWH010000020">
    <property type="protein sequence ID" value="MDN3193574.1"/>
    <property type="molecule type" value="Genomic_DNA"/>
</dbReference>
<feature type="compositionally biased region" description="Basic and acidic residues" evidence="5">
    <location>
        <begin position="1"/>
        <end position="25"/>
    </location>
</feature>
<evidence type="ECO:0000256" key="5">
    <source>
        <dbReference type="SAM" id="MobiDB-lite"/>
    </source>
</evidence>
<evidence type="ECO:0000256" key="2">
    <source>
        <dbReference type="ARBA" id="ARBA00022525"/>
    </source>
</evidence>
<dbReference type="Pfam" id="PF22775">
    <property type="entry name" value="GA_3"/>
    <property type="match status" value="1"/>
</dbReference>
<keyword evidence="6" id="KW-1133">Transmembrane helix</keyword>
<feature type="transmembrane region" description="Helical" evidence="6">
    <location>
        <begin position="76"/>
        <end position="94"/>
    </location>
</feature>
<organism evidence="8 9">
    <name type="scientific">Enterococcus faecalis</name>
    <name type="common">Streptococcus faecalis</name>
    <dbReference type="NCBI Taxonomy" id="1351"/>
    <lineage>
        <taxon>Bacteria</taxon>
        <taxon>Bacillati</taxon>
        <taxon>Bacillota</taxon>
        <taxon>Bacilli</taxon>
        <taxon>Lactobacillales</taxon>
        <taxon>Enterococcaceae</taxon>
        <taxon>Enterococcus</taxon>
    </lineage>
</organism>
<feature type="region of interest" description="Disordered" evidence="5">
    <location>
        <begin position="1"/>
        <end position="28"/>
    </location>
</feature>